<evidence type="ECO:0000313" key="3">
    <source>
        <dbReference type="Proteomes" id="UP000004116"/>
    </source>
</evidence>
<organism evidence="2 3">
    <name type="scientific">Candidatus Regiella insecticola 5.15</name>
    <dbReference type="NCBI Taxonomy" id="1005043"/>
    <lineage>
        <taxon>Bacteria</taxon>
        <taxon>Pseudomonadati</taxon>
        <taxon>Pseudomonadota</taxon>
        <taxon>Gammaproteobacteria</taxon>
        <taxon>Enterobacterales</taxon>
        <taxon>Enterobacteriaceae</taxon>
        <taxon>aphid secondary symbionts</taxon>
        <taxon>Candidatus Regiella</taxon>
    </lineage>
</organism>
<keyword evidence="1" id="KW-0472">Membrane</keyword>
<comment type="caution">
    <text evidence="2">The sequence shown here is derived from an EMBL/GenBank/DDBJ whole genome shotgun (WGS) entry which is preliminary data.</text>
</comment>
<proteinExistence type="predicted"/>
<dbReference type="AlphaFoldDB" id="G2GXG7"/>
<feature type="transmembrane region" description="Helical" evidence="1">
    <location>
        <begin position="74"/>
        <end position="94"/>
    </location>
</feature>
<evidence type="ECO:0000256" key="1">
    <source>
        <dbReference type="SAM" id="Phobius"/>
    </source>
</evidence>
<name>G2GXG7_9ENTR</name>
<protein>
    <submittedName>
        <fullName evidence="2">Uncharacterized protein</fullName>
    </submittedName>
</protein>
<dbReference type="Proteomes" id="UP000004116">
    <property type="component" value="Unassembled WGS sequence"/>
</dbReference>
<keyword evidence="3" id="KW-1185">Reference proteome</keyword>
<feature type="transmembrane region" description="Helical" evidence="1">
    <location>
        <begin position="49"/>
        <end position="67"/>
    </location>
</feature>
<evidence type="ECO:0000313" key="2">
    <source>
        <dbReference type="EMBL" id="EGY29564.1"/>
    </source>
</evidence>
<keyword evidence="1" id="KW-0812">Transmembrane</keyword>
<gene>
    <name evidence="2" type="ORF">Rin_00004590</name>
</gene>
<reference evidence="2 3" key="1">
    <citation type="journal article" date="2012" name="Genome Res.">
        <title>Genomic basis of endosymbiont-conferred protection against an insect parasitoid.</title>
        <authorList>
            <person name="Hansen A.K."/>
            <person name="Vorburger C."/>
            <person name="Moran N.A."/>
        </authorList>
    </citation>
    <scope>NUCLEOTIDE SEQUENCE [LARGE SCALE GENOMIC DNA]</scope>
    <source>
        <strain evidence="3">R5.15</strain>
    </source>
</reference>
<keyword evidence="1" id="KW-1133">Transmembrane helix</keyword>
<feature type="transmembrane region" description="Helical" evidence="1">
    <location>
        <begin position="100"/>
        <end position="119"/>
    </location>
</feature>
<sequence>MTILLLFLLSSLSALVMAVYLPNVVARVERNILAQHKEIKTAAETTTPVNFRAAILLLNVAPLFYFFNSEEIELSLFLFLLAIASYIDIVRRWVPDSLLFLLSPIALGFMLLSTSAIAISNSGSI</sequence>
<dbReference type="EMBL" id="AGCA01000100">
    <property type="protein sequence ID" value="EGY29564.1"/>
    <property type="molecule type" value="Genomic_DNA"/>
</dbReference>
<accession>G2GXG7</accession>